<name>A0ABR0FLR1_9PEZI</name>
<dbReference type="PANTHER" id="PTHR24123">
    <property type="entry name" value="ANKYRIN REPEAT-CONTAINING"/>
    <property type="match status" value="1"/>
</dbReference>
<dbReference type="GeneID" id="87896775"/>
<feature type="compositionally biased region" description="Acidic residues" evidence="4">
    <location>
        <begin position="137"/>
        <end position="158"/>
    </location>
</feature>
<dbReference type="PROSITE" id="PS50181">
    <property type="entry name" value="FBOX"/>
    <property type="match status" value="1"/>
</dbReference>
<sequence length="910" mass="102109">MEAIRKPGKPKKSASKSTILGWFQGTKKTAKGRGKSKKALSRAVPILQLPPELILLVLELLDVTDQLAFNRTNKWFYSVINTEIYARNVRFGGSTCMFWGAEHGRLGTLKHALAAGGNLDASGPLARKAKGSAASDTETEDSDNDNTDGDDTNDDDADVVPATRTLDSKLQPYATPLHLAAKNGHRDVVIWLLDNGVDINAPSFRVCSCHAMKFDRNPLRRAADWPRWRPLHTAMCHNERLVAELLIHRGASLSLDATPEHNHMALHTAAANGLVPVIKLLALNDPDLDANQRDRWDNTALHYVAELFSARGSADIRDTIAKLLALGAELEAHNERGHTPLLNACFRGNFAVAHRLASIGANPDPHRYIRKFRDIRPLYFCTLPRADFFNLDDAPVKHDEFEGNRVSLIRALVEGGARVDARFDKRGHREATALMLACELAEPRAVAMLVRCGASVNAQDRSGRTPLYYACSVRVDHRGEVAEIAVLLIRHGARMDLEEEPMSSPLDWAVMQLRWTEDRILQEMLKEANENSVTRPKLKAALKKCASSGNYKALKLLLTFADEHFDVTDRDVKFYLDLIIEQSDPWNQVETLETTLNFGRAVYSNEMLLLKTIMQKNKALSIAVLNRFVSVSEPTFLGGQTYLHLACQWGEVEVVKQLLERGADVDVFDDELRTPLSIAVTEDHPNVAACLMNEVADPYLVPSDDVLQKIYEDDPGEWRYMKKRFLTAFDLAVRESRISIIKEILMRYNLPPIPPRQWKGSYLYRACQNPNLTPLKLILERLEDSEAAEMCSMSILKDVWSEKIRMDVAVSALQAAKLLTDVAVVRHSPQFWELVQEIAMWEGADLHKLTIWDMIMKEMRLKITSCHEKVEGDLADAEFPKGTGKKPMVSITPDMTDEELLECGIPIPKD</sequence>
<dbReference type="Pfam" id="PF12796">
    <property type="entry name" value="Ank_2"/>
    <property type="match status" value="3"/>
</dbReference>
<dbReference type="InterPro" id="IPR002110">
    <property type="entry name" value="Ankyrin_rpt"/>
</dbReference>
<organism evidence="6 7">
    <name type="scientific">Podospora bellae-mahoneyi</name>
    <dbReference type="NCBI Taxonomy" id="2093777"/>
    <lineage>
        <taxon>Eukaryota</taxon>
        <taxon>Fungi</taxon>
        <taxon>Dikarya</taxon>
        <taxon>Ascomycota</taxon>
        <taxon>Pezizomycotina</taxon>
        <taxon>Sordariomycetes</taxon>
        <taxon>Sordariomycetidae</taxon>
        <taxon>Sordariales</taxon>
        <taxon>Podosporaceae</taxon>
        <taxon>Podospora</taxon>
    </lineage>
</organism>
<evidence type="ECO:0000259" key="5">
    <source>
        <dbReference type="PROSITE" id="PS50181"/>
    </source>
</evidence>
<evidence type="ECO:0000313" key="6">
    <source>
        <dbReference type="EMBL" id="KAK4644054.1"/>
    </source>
</evidence>
<feature type="repeat" description="ANK" evidence="3">
    <location>
        <begin position="172"/>
        <end position="204"/>
    </location>
</feature>
<accession>A0ABR0FLR1</accession>
<evidence type="ECO:0000256" key="3">
    <source>
        <dbReference type="PROSITE-ProRule" id="PRU00023"/>
    </source>
</evidence>
<dbReference type="InterPro" id="IPR036770">
    <property type="entry name" value="Ankyrin_rpt-contain_sf"/>
</dbReference>
<feature type="repeat" description="ANK" evidence="3">
    <location>
        <begin position="429"/>
        <end position="461"/>
    </location>
</feature>
<feature type="region of interest" description="Disordered" evidence="4">
    <location>
        <begin position="124"/>
        <end position="159"/>
    </location>
</feature>
<dbReference type="InterPro" id="IPR051165">
    <property type="entry name" value="Multifunctional_ANK_Repeat"/>
</dbReference>
<dbReference type="InterPro" id="IPR036047">
    <property type="entry name" value="F-box-like_dom_sf"/>
</dbReference>
<dbReference type="SMART" id="SM00248">
    <property type="entry name" value="ANK"/>
    <property type="match status" value="13"/>
</dbReference>
<evidence type="ECO:0000256" key="1">
    <source>
        <dbReference type="ARBA" id="ARBA00022737"/>
    </source>
</evidence>
<proteinExistence type="predicted"/>
<dbReference type="InterPro" id="IPR001810">
    <property type="entry name" value="F-box_dom"/>
</dbReference>
<dbReference type="RefSeq" id="XP_062733030.1">
    <property type="nucleotide sequence ID" value="XM_062877293.1"/>
</dbReference>
<comment type="caution">
    <text evidence="6">The sequence shown here is derived from an EMBL/GenBank/DDBJ whole genome shotgun (WGS) entry which is preliminary data.</text>
</comment>
<keyword evidence="7" id="KW-1185">Reference proteome</keyword>
<dbReference type="PROSITE" id="PS50088">
    <property type="entry name" value="ANK_REPEAT"/>
    <property type="match status" value="4"/>
</dbReference>
<keyword evidence="1" id="KW-0677">Repeat</keyword>
<dbReference type="PROSITE" id="PS50297">
    <property type="entry name" value="ANK_REP_REGION"/>
    <property type="match status" value="2"/>
</dbReference>
<feature type="repeat" description="ANK" evidence="3">
    <location>
        <begin position="638"/>
        <end position="670"/>
    </location>
</feature>
<dbReference type="Gene3D" id="1.25.40.20">
    <property type="entry name" value="Ankyrin repeat-containing domain"/>
    <property type="match status" value="4"/>
</dbReference>
<gene>
    <name evidence="6" type="ORF">QC761_301380</name>
</gene>
<evidence type="ECO:0000313" key="7">
    <source>
        <dbReference type="Proteomes" id="UP001322138"/>
    </source>
</evidence>
<evidence type="ECO:0000256" key="4">
    <source>
        <dbReference type="SAM" id="MobiDB-lite"/>
    </source>
</evidence>
<dbReference type="Proteomes" id="UP001322138">
    <property type="component" value="Unassembled WGS sequence"/>
</dbReference>
<dbReference type="EMBL" id="JAFFGZ010000005">
    <property type="protein sequence ID" value="KAK4644054.1"/>
    <property type="molecule type" value="Genomic_DNA"/>
</dbReference>
<feature type="repeat" description="ANK" evidence="3">
    <location>
        <begin position="462"/>
        <end position="500"/>
    </location>
</feature>
<feature type="domain" description="F-box" evidence="5">
    <location>
        <begin position="43"/>
        <end position="89"/>
    </location>
</feature>
<reference evidence="6 7" key="1">
    <citation type="journal article" date="2023" name="bioRxiv">
        <title>High-quality genome assemblies of four members of thePodospora anserinaspecies complex.</title>
        <authorList>
            <person name="Ament-Velasquez S.L."/>
            <person name="Vogan A.A."/>
            <person name="Wallerman O."/>
            <person name="Hartmann F."/>
            <person name="Gautier V."/>
            <person name="Silar P."/>
            <person name="Giraud T."/>
            <person name="Johannesson H."/>
        </authorList>
    </citation>
    <scope>NUCLEOTIDE SEQUENCE [LARGE SCALE GENOMIC DNA]</scope>
    <source>
        <strain evidence="6 7">CBS 112042</strain>
    </source>
</reference>
<keyword evidence="2 3" id="KW-0040">ANK repeat</keyword>
<dbReference type="SUPFAM" id="SSF81383">
    <property type="entry name" value="F-box domain"/>
    <property type="match status" value="1"/>
</dbReference>
<dbReference type="PRINTS" id="PR01415">
    <property type="entry name" value="ANKYRIN"/>
</dbReference>
<dbReference type="Pfam" id="PF13857">
    <property type="entry name" value="Ank_5"/>
    <property type="match status" value="1"/>
</dbReference>
<dbReference type="SUPFAM" id="SSF48403">
    <property type="entry name" value="Ankyrin repeat"/>
    <property type="match status" value="3"/>
</dbReference>
<protein>
    <recommendedName>
        <fullName evidence="5">F-box domain-containing protein</fullName>
    </recommendedName>
</protein>
<evidence type="ECO:0000256" key="2">
    <source>
        <dbReference type="ARBA" id="ARBA00023043"/>
    </source>
</evidence>
<dbReference type="PANTHER" id="PTHR24123:SF33">
    <property type="entry name" value="PROTEIN HOS4"/>
    <property type="match status" value="1"/>
</dbReference>